<accession>A0A6A4IF06</accession>
<protein>
    <submittedName>
        <fullName evidence="2">Uncharacterized protein</fullName>
    </submittedName>
</protein>
<sequence length="195" mass="21350">MSVVCHTSIYAEPWSVAFLKVFIILFIETYCNTPYLKMTTVETQTQPDPAQAKLSKSPTTTSTTSTKLDIPTPPSAVEGLDDDKTVVGDEVPPEAENKFRSAVEKLHDAIEGYNTAVEEKADQKTIDEHEQKVIQALKETAESSPNPKVKDYYKAKALEFMKVGGTAKKVLTNDIIKGTLFILASPVALLSSVLV</sequence>
<dbReference type="EMBL" id="ML769388">
    <property type="protein sequence ID" value="KAE9409211.1"/>
    <property type="molecule type" value="Genomic_DNA"/>
</dbReference>
<name>A0A6A4IF06_9AGAR</name>
<gene>
    <name evidence="2" type="ORF">BT96DRAFT_585115</name>
</gene>
<dbReference type="AlphaFoldDB" id="A0A6A4IF06"/>
<dbReference type="OrthoDB" id="3021664at2759"/>
<evidence type="ECO:0000256" key="1">
    <source>
        <dbReference type="SAM" id="MobiDB-lite"/>
    </source>
</evidence>
<reference evidence="2" key="1">
    <citation type="journal article" date="2019" name="Environ. Microbiol.">
        <title>Fungal ecological strategies reflected in gene transcription - a case study of two litter decomposers.</title>
        <authorList>
            <person name="Barbi F."/>
            <person name="Kohler A."/>
            <person name="Barry K."/>
            <person name="Baskaran P."/>
            <person name="Daum C."/>
            <person name="Fauchery L."/>
            <person name="Ihrmark K."/>
            <person name="Kuo A."/>
            <person name="LaButti K."/>
            <person name="Lipzen A."/>
            <person name="Morin E."/>
            <person name="Grigoriev I.V."/>
            <person name="Henrissat B."/>
            <person name="Lindahl B."/>
            <person name="Martin F."/>
        </authorList>
    </citation>
    <scope>NUCLEOTIDE SEQUENCE</scope>
    <source>
        <strain evidence="2">JB14</strain>
    </source>
</reference>
<dbReference type="Proteomes" id="UP000799118">
    <property type="component" value="Unassembled WGS sequence"/>
</dbReference>
<proteinExistence type="predicted"/>
<feature type="region of interest" description="Disordered" evidence="1">
    <location>
        <begin position="44"/>
        <end position="76"/>
    </location>
</feature>
<organism evidence="2 3">
    <name type="scientific">Gymnopus androsaceus JB14</name>
    <dbReference type="NCBI Taxonomy" id="1447944"/>
    <lineage>
        <taxon>Eukaryota</taxon>
        <taxon>Fungi</taxon>
        <taxon>Dikarya</taxon>
        <taxon>Basidiomycota</taxon>
        <taxon>Agaricomycotina</taxon>
        <taxon>Agaricomycetes</taxon>
        <taxon>Agaricomycetidae</taxon>
        <taxon>Agaricales</taxon>
        <taxon>Marasmiineae</taxon>
        <taxon>Omphalotaceae</taxon>
        <taxon>Gymnopus</taxon>
    </lineage>
</organism>
<feature type="compositionally biased region" description="Low complexity" evidence="1">
    <location>
        <begin position="55"/>
        <end position="67"/>
    </location>
</feature>
<evidence type="ECO:0000313" key="2">
    <source>
        <dbReference type="EMBL" id="KAE9409211.1"/>
    </source>
</evidence>
<keyword evidence="3" id="KW-1185">Reference proteome</keyword>
<evidence type="ECO:0000313" key="3">
    <source>
        <dbReference type="Proteomes" id="UP000799118"/>
    </source>
</evidence>